<proteinExistence type="predicted"/>
<comment type="caution">
    <text evidence="1">The sequence shown here is derived from an EMBL/GenBank/DDBJ whole genome shotgun (WGS) entry which is preliminary data.</text>
</comment>
<protein>
    <submittedName>
        <fullName evidence="1">Uncharacterized protein</fullName>
    </submittedName>
</protein>
<organism evidence="1 2">
    <name type="scientific">Candidatus Gallionella acididurans</name>
    <dbReference type="NCBI Taxonomy" id="1796491"/>
    <lineage>
        <taxon>Bacteria</taxon>
        <taxon>Pseudomonadati</taxon>
        <taxon>Pseudomonadota</taxon>
        <taxon>Betaproteobacteria</taxon>
        <taxon>Nitrosomonadales</taxon>
        <taxon>Gallionellaceae</taxon>
        <taxon>Gallionella</taxon>
    </lineage>
</organism>
<dbReference type="EMBL" id="LSLI01000034">
    <property type="protein sequence ID" value="KXS32314.1"/>
    <property type="molecule type" value="Genomic_DNA"/>
</dbReference>
<evidence type="ECO:0000313" key="1">
    <source>
        <dbReference type="EMBL" id="KXS32314.1"/>
    </source>
</evidence>
<reference evidence="1 2" key="1">
    <citation type="submission" date="2016-02" db="EMBL/GenBank/DDBJ databases">
        <authorList>
            <person name="Wen L."/>
            <person name="He K."/>
            <person name="Yang H."/>
        </authorList>
    </citation>
    <scope>NUCLEOTIDE SEQUENCE [LARGE SCALE GENOMIC DNA]</scope>
    <source>
        <strain evidence="1">ShG14-8</strain>
    </source>
</reference>
<accession>A0A139BTM3</accession>
<dbReference type="AlphaFoldDB" id="A0A139BTM3"/>
<sequence>MILVYLAIEVLRIIVKSLMGIAKKPDAEHFRKRIE</sequence>
<name>A0A139BTM3_9PROT</name>
<reference evidence="1 2" key="2">
    <citation type="submission" date="2016-03" db="EMBL/GenBank/DDBJ databases">
        <title>New uncultured bacterium of the family Gallionellaceae from acid mine drainage: description and reconstruction of genome based on metagenomic analysis of microbial community.</title>
        <authorList>
            <person name="Kadnikov V."/>
            <person name="Ivasenko D."/>
            <person name="Beletsky A."/>
            <person name="Mardanov A."/>
            <person name="Danilova E."/>
            <person name="Pimenov N."/>
            <person name="Karnachuk O."/>
            <person name="Ravin N."/>
        </authorList>
    </citation>
    <scope>NUCLEOTIDE SEQUENCE [LARGE SCALE GENOMIC DNA]</scope>
    <source>
        <strain evidence="1">ShG14-8</strain>
    </source>
</reference>
<evidence type="ECO:0000313" key="2">
    <source>
        <dbReference type="Proteomes" id="UP000070578"/>
    </source>
</evidence>
<dbReference type="Proteomes" id="UP000070578">
    <property type="component" value="Unassembled WGS sequence"/>
</dbReference>
<gene>
    <name evidence="1" type="ORF">AWT59_1573</name>
</gene>